<dbReference type="InterPro" id="IPR002126">
    <property type="entry name" value="Cadherin-like_dom"/>
</dbReference>
<dbReference type="GO" id="GO:0005509">
    <property type="term" value="F:calcium ion binding"/>
    <property type="evidence" value="ECO:0007669"/>
    <property type="project" value="InterPro"/>
</dbReference>
<comment type="caution">
    <text evidence="2">The sequence shown here is derived from an EMBL/GenBank/DDBJ whole genome shotgun (WGS) entry which is preliminary data.</text>
</comment>
<dbReference type="InterPro" id="IPR015919">
    <property type="entry name" value="Cadherin-like_sf"/>
</dbReference>
<reference evidence="2 3" key="1">
    <citation type="submission" date="2017-01" db="EMBL/GenBank/DDBJ databases">
        <title>Novel large sulfur bacteria in the metagenomes of groundwater-fed chemosynthetic microbial mats in the Lake Huron basin.</title>
        <authorList>
            <person name="Sharrar A.M."/>
            <person name="Flood B.E."/>
            <person name="Bailey J.V."/>
            <person name="Jones D.S."/>
            <person name="Biddanda B."/>
            <person name="Ruberg S.A."/>
            <person name="Marcus D.N."/>
            <person name="Dick G.J."/>
        </authorList>
    </citation>
    <scope>NUCLEOTIDE SEQUENCE [LARGE SCALE GENOMIC DNA]</scope>
    <source>
        <strain evidence="2">A8</strain>
    </source>
</reference>
<dbReference type="PROSITE" id="PS50268">
    <property type="entry name" value="CADHERIN_2"/>
    <property type="match status" value="1"/>
</dbReference>
<organism evidence="2 3">
    <name type="scientific">Thiothrix lacustris</name>
    <dbReference type="NCBI Taxonomy" id="525917"/>
    <lineage>
        <taxon>Bacteria</taxon>
        <taxon>Pseudomonadati</taxon>
        <taxon>Pseudomonadota</taxon>
        <taxon>Gammaproteobacteria</taxon>
        <taxon>Thiotrichales</taxon>
        <taxon>Thiotrichaceae</taxon>
        <taxon>Thiothrix</taxon>
    </lineage>
</organism>
<dbReference type="GO" id="GO:0016020">
    <property type="term" value="C:membrane"/>
    <property type="evidence" value="ECO:0007669"/>
    <property type="project" value="InterPro"/>
</dbReference>
<proteinExistence type="predicted"/>
<dbReference type="GO" id="GO:0007156">
    <property type="term" value="P:homophilic cell adhesion via plasma membrane adhesion molecules"/>
    <property type="evidence" value="ECO:0007669"/>
    <property type="project" value="InterPro"/>
</dbReference>
<evidence type="ECO:0000259" key="1">
    <source>
        <dbReference type="PROSITE" id="PS50268"/>
    </source>
</evidence>
<name>A0A1Y1QYC9_9GAMM</name>
<sequence>MATIVFTTAAAVNVRENLRAVMAVNASTDGASPVAYSIVGGADAAKMSISANGVLMFAATPDFETPDDANTDNVYEVTVEANDGAGSSAQQSITVTVTNMDDALEKVESLAAAVALDMANLTLTHNAFETETDEAFVLANQSLTNLQTNLTTLSNKVDLPEGTATLTAYVGDKVLELENKLKQGVAPELDTFFEVAEKFAQNGDLITAMQSVGAGAIRFDLKQVITSAQQERARLNMGAASDADLQDYKAAMGNPATFDPVDVYTAAKNAALNP</sequence>
<protein>
    <recommendedName>
        <fullName evidence="1">Cadherin domain-containing protein</fullName>
    </recommendedName>
</protein>
<dbReference type="SUPFAM" id="SSF49313">
    <property type="entry name" value="Cadherin-like"/>
    <property type="match status" value="1"/>
</dbReference>
<dbReference type="Proteomes" id="UP000192491">
    <property type="component" value="Unassembled WGS sequence"/>
</dbReference>
<dbReference type="CDD" id="cd11304">
    <property type="entry name" value="Cadherin_repeat"/>
    <property type="match status" value="1"/>
</dbReference>
<dbReference type="EMBL" id="MTEJ01000007">
    <property type="protein sequence ID" value="OQX16152.1"/>
    <property type="molecule type" value="Genomic_DNA"/>
</dbReference>
<dbReference type="Gene3D" id="2.60.40.60">
    <property type="entry name" value="Cadherins"/>
    <property type="match status" value="1"/>
</dbReference>
<evidence type="ECO:0000313" key="2">
    <source>
        <dbReference type="EMBL" id="OQX16152.1"/>
    </source>
</evidence>
<dbReference type="AlphaFoldDB" id="A0A1Y1QYC9"/>
<feature type="domain" description="Cadherin" evidence="1">
    <location>
        <begin position="21"/>
        <end position="107"/>
    </location>
</feature>
<gene>
    <name evidence="2" type="ORF">BWK73_04625</name>
</gene>
<evidence type="ECO:0000313" key="3">
    <source>
        <dbReference type="Proteomes" id="UP000192491"/>
    </source>
</evidence>
<accession>A0A1Y1QYC9</accession>